<organism evidence="1 2">
    <name type="scientific">Nocardia terpenica</name>
    <dbReference type="NCBI Taxonomy" id="455432"/>
    <lineage>
        <taxon>Bacteria</taxon>
        <taxon>Bacillati</taxon>
        <taxon>Actinomycetota</taxon>
        <taxon>Actinomycetes</taxon>
        <taxon>Mycobacteriales</taxon>
        <taxon>Nocardiaceae</taxon>
        <taxon>Nocardia</taxon>
    </lineage>
</organism>
<dbReference type="AlphaFoldDB" id="A0A164IQX6"/>
<dbReference type="EMBL" id="LWGR01000019">
    <property type="protein sequence ID" value="KZM69672.1"/>
    <property type="molecule type" value="Genomic_DNA"/>
</dbReference>
<gene>
    <name evidence="1" type="ORF">AWN90_07825</name>
</gene>
<dbReference type="RefSeq" id="WP_067578983.1">
    <property type="nucleotide sequence ID" value="NZ_JABMCZ010000002.1"/>
</dbReference>
<evidence type="ECO:0000313" key="2">
    <source>
        <dbReference type="Proteomes" id="UP000076512"/>
    </source>
</evidence>
<dbReference type="OrthoDB" id="4571272at2"/>
<dbReference type="STRING" id="455432.AWN90_07825"/>
<proteinExistence type="predicted"/>
<dbReference type="Proteomes" id="UP000076512">
    <property type="component" value="Unassembled WGS sequence"/>
</dbReference>
<keyword evidence="2" id="KW-1185">Reference proteome</keyword>
<accession>A0A164IQX6</accession>
<evidence type="ECO:0000313" key="1">
    <source>
        <dbReference type="EMBL" id="KZM69672.1"/>
    </source>
</evidence>
<sequence length="144" mass="15974">MQALKTEAPGIVRPDRLNYAGWCIWCGERYCTKARCVKMHVESIWGPCSVCGGSQMLDVKGADELCGICIGGLTQYDSVEDAVEQERRETEARRRLARHLSVVPEPVYVVSDPSRWRPAADHDRSDVPAPSVRSASGQVFYAGF</sequence>
<name>A0A164IQX6_9NOCA</name>
<protein>
    <submittedName>
        <fullName evidence="1">Uncharacterized protein</fullName>
    </submittedName>
</protein>
<reference evidence="1 2" key="1">
    <citation type="submission" date="2016-04" db="EMBL/GenBank/DDBJ databases">
        <authorList>
            <person name="Evans L.H."/>
            <person name="Alamgir A."/>
            <person name="Owens N."/>
            <person name="Weber N.D."/>
            <person name="Virtaneva K."/>
            <person name="Barbian K."/>
            <person name="Babar A."/>
            <person name="Rosenke K."/>
        </authorList>
    </citation>
    <scope>NUCLEOTIDE SEQUENCE [LARGE SCALE GENOMIC DNA]</scope>
    <source>
        <strain evidence="1 2">IFM 0406</strain>
    </source>
</reference>
<comment type="caution">
    <text evidence="1">The sequence shown here is derived from an EMBL/GenBank/DDBJ whole genome shotgun (WGS) entry which is preliminary data.</text>
</comment>